<dbReference type="CDD" id="cd18773">
    <property type="entry name" value="PDC1_HK_sensor"/>
    <property type="match status" value="1"/>
</dbReference>
<dbReference type="OrthoDB" id="597657at2"/>
<keyword evidence="1" id="KW-1133">Transmembrane helix</keyword>
<dbReference type="AlphaFoldDB" id="A0A1M4PLJ6"/>
<name>A0A1M4PLJ6_9FIRM</name>
<gene>
    <name evidence="2" type="ORF">CUESP1_0947</name>
</gene>
<keyword evidence="1" id="KW-0472">Membrane</keyword>
<dbReference type="RefSeq" id="WP_025640625.1">
    <property type="nucleotide sequence ID" value="NZ_LT669839.1"/>
</dbReference>
<feature type="transmembrane region" description="Helical" evidence="1">
    <location>
        <begin position="37"/>
        <end position="58"/>
    </location>
</feature>
<dbReference type="Proteomes" id="UP000245423">
    <property type="component" value="Chromosome 1"/>
</dbReference>
<reference evidence="2 3" key="1">
    <citation type="submission" date="2016-11" db="EMBL/GenBank/DDBJ databases">
        <authorList>
            <person name="Manzoor S."/>
        </authorList>
    </citation>
    <scope>NUCLEOTIDE SEQUENCE [LARGE SCALE GENOMIC DNA]</scope>
    <source>
        <strain evidence="2">Clostridium ultunense strain Esp</strain>
    </source>
</reference>
<accession>A0A1M4PLJ6</accession>
<protein>
    <recommendedName>
        <fullName evidence="4">Cache domain-containing protein</fullName>
    </recommendedName>
</protein>
<evidence type="ECO:0000313" key="2">
    <source>
        <dbReference type="EMBL" id="SHD76323.1"/>
    </source>
</evidence>
<sequence>MVPKFKKIKFPLFKKKPKGKNTKDSTKINSISKKMGISITAILISLTLVVGLISYFIAKEELIESTNELLLHKAIDSATIVDEQIKSYTLSIETLGNLNVIADPDISKKEKFDILKSEKSRLKLYGIGLADMEGDMVLDYGTNRNIQGKEFFEKAKSGHTYFSEPMRNDITGYNEIVISAPLKYNEDIVGVIIGFKDAKDFYSIAENIVIGENGLFITSGYR</sequence>
<dbReference type="EMBL" id="LT669839">
    <property type="protein sequence ID" value="SHD76323.1"/>
    <property type="molecule type" value="Genomic_DNA"/>
</dbReference>
<organism evidence="2 3">
    <name type="scientific">[Clostridium] ultunense Esp</name>
    <dbReference type="NCBI Taxonomy" id="1288971"/>
    <lineage>
        <taxon>Bacteria</taxon>
        <taxon>Bacillati</taxon>
        <taxon>Bacillota</taxon>
        <taxon>Tissierellia</taxon>
        <taxon>Tissierellales</taxon>
        <taxon>Tepidimicrobiaceae</taxon>
        <taxon>Schnuerera</taxon>
    </lineage>
</organism>
<keyword evidence="3" id="KW-1185">Reference proteome</keyword>
<dbReference type="Gene3D" id="3.30.450.20">
    <property type="entry name" value="PAS domain"/>
    <property type="match status" value="1"/>
</dbReference>
<keyword evidence="1" id="KW-0812">Transmembrane</keyword>
<evidence type="ECO:0008006" key="4">
    <source>
        <dbReference type="Google" id="ProtNLM"/>
    </source>
</evidence>
<evidence type="ECO:0000256" key="1">
    <source>
        <dbReference type="SAM" id="Phobius"/>
    </source>
</evidence>
<evidence type="ECO:0000313" key="3">
    <source>
        <dbReference type="Proteomes" id="UP000245423"/>
    </source>
</evidence>
<proteinExistence type="predicted"/>